<dbReference type="Proteomes" id="UP000676325">
    <property type="component" value="Unassembled WGS sequence"/>
</dbReference>
<gene>
    <name evidence="2" type="ORF">KDK95_18865</name>
</gene>
<feature type="transmembrane region" description="Helical" evidence="1">
    <location>
        <begin position="49"/>
        <end position="70"/>
    </location>
</feature>
<dbReference type="AlphaFoldDB" id="A0A941E8R6"/>
<sequence length="115" mass="13348">MAPGIVTITRTKRQKWLPSAVLMTLIALESARWFQRSADSSLDRATSTFLFYWFITFVPLTALVVALNLLPLQLELSEETLVIRPPLRRRRVLHWRDIRSIRVDQPNGSSCRLRT</sequence>
<evidence type="ECO:0000313" key="3">
    <source>
        <dbReference type="Proteomes" id="UP000676325"/>
    </source>
</evidence>
<keyword evidence="1" id="KW-1133">Transmembrane helix</keyword>
<proteinExistence type="predicted"/>
<dbReference type="RefSeq" id="WP_212519515.1">
    <property type="nucleotide sequence ID" value="NZ_JAGSOH010000055.1"/>
</dbReference>
<keyword evidence="1" id="KW-0472">Membrane</keyword>
<name>A0A941E8R6_9ACTN</name>
<keyword evidence="3" id="KW-1185">Reference proteome</keyword>
<accession>A0A941E8R6</accession>
<reference evidence="2" key="1">
    <citation type="submission" date="2021-04" db="EMBL/GenBank/DDBJ databases">
        <title>Genome based classification of Actinospica acidithermotolerans sp. nov., an actinobacterium isolated from an Indonesian hot spring.</title>
        <authorList>
            <person name="Kusuma A.B."/>
            <person name="Putra K.E."/>
            <person name="Nafisah S."/>
            <person name="Loh J."/>
            <person name="Nouioui I."/>
            <person name="Goodfellow M."/>
        </authorList>
    </citation>
    <scope>NUCLEOTIDE SEQUENCE</scope>
    <source>
        <strain evidence="2">MGRD01-02</strain>
    </source>
</reference>
<protein>
    <submittedName>
        <fullName evidence="2">Uncharacterized protein</fullName>
    </submittedName>
</protein>
<keyword evidence="1" id="KW-0812">Transmembrane</keyword>
<organism evidence="2 3">
    <name type="scientific">Actinospica acidithermotolerans</name>
    <dbReference type="NCBI Taxonomy" id="2828514"/>
    <lineage>
        <taxon>Bacteria</taxon>
        <taxon>Bacillati</taxon>
        <taxon>Actinomycetota</taxon>
        <taxon>Actinomycetes</taxon>
        <taxon>Catenulisporales</taxon>
        <taxon>Actinospicaceae</taxon>
        <taxon>Actinospica</taxon>
    </lineage>
</organism>
<evidence type="ECO:0000313" key="2">
    <source>
        <dbReference type="EMBL" id="MBR7828380.1"/>
    </source>
</evidence>
<dbReference type="EMBL" id="JAGSOH010000055">
    <property type="protein sequence ID" value="MBR7828380.1"/>
    <property type="molecule type" value="Genomic_DNA"/>
</dbReference>
<comment type="caution">
    <text evidence="2">The sequence shown here is derived from an EMBL/GenBank/DDBJ whole genome shotgun (WGS) entry which is preliminary data.</text>
</comment>
<evidence type="ECO:0000256" key="1">
    <source>
        <dbReference type="SAM" id="Phobius"/>
    </source>
</evidence>
<feature type="transmembrane region" description="Helical" evidence="1">
    <location>
        <begin position="16"/>
        <end position="34"/>
    </location>
</feature>